<accession>A0A3M7LYU7</accession>
<dbReference type="PANTHER" id="PTHR47662:SF1">
    <property type="entry name" value="RING-TYPE DOMAIN-CONTAINING PROTEIN"/>
    <property type="match status" value="1"/>
</dbReference>
<dbReference type="GO" id="GO:0008270">
    <property type="term" value="F:zinc ion binding"/>
    <property type="evidence" value="ECO:0007669"/>
    <property type="project" value="UniProtKB-KW"/>
</dbReference>
<dbReference type="Pfam" id="PF13639">
    <property type="entry name" value="zf-RING_2"/>
    <property type="match status" value="1"/>
</dbReference>
<organism evidence="4 5">
    <name type="scientific">Pyrenophora seminiperda CCB06</name>
    <dbReference type="NCBI Taxonomy" id="1302712"/>
    <lineage>
        <taxon>Eukaryota</taxon>
        <taxon>Fungi</taxon>
        <taxon>Dikarya</taxon>
        <taxon>Ascomycota</taxon>
        <taxon>Pezizomycotina</taxon>
        <taxon>Dothideomycetes</taxon>
        <taxon>Pleosporomycetidae</taxon>
        <taxon>Pleosporales</taxon>
        <taxon>Pleosporineae</taxon>
        <taxon>Pleosporaceae</taxon>
        <taxon>Pyrenophora</taxon>
    </lineage>
</organism>
<dbReference type="PROSITE" id="PS50089">
    <property type="entry name" value="ZF_RING_2"/>
    <property type="match status" value="1"/>
</dbReference>
<keyword evidence="5" id="KW-1185">Reference proteome</keyword>
<keyword evidence="2" id="KW-1133">Transmembrane helix</keyword>
<dbReference type="PANTHER" id="PTHR47662">
    <property type="entry name" value="RING-TYPE DOMAIN-CONTAINING PROTEIN"/>
    <property type="match status" value="1"/>
</dbReference>
<dbReference type="EMBL" id="KE747810">
    <property type="protein sequence ID" value="RMZ67366.1"/>
    <property type="molecule type" value="Genomic_DNA"/>
</dbReference>
<dbReference type="Proteomes" id="UP000265663">
    <property type="component" value="Unassembled WGS sequence"/>
</dbReference>
<keyword evidence="1" id="KW-0479">Metal-binding</keyword>
<keyword evidence="2" id="KW-0812">Transmembrane</keyword>
<dbReference type="OrthoDB" id="8062037at2759"/>
<dbReference type="AlphaFoldDB" id="A0A3M7LYU7"/>
<feature type="transmembrane region" description="Helical" evidence="2">
    <location>
        <begin position="51"/>
        <end position="79"/>
    </location>
</feature>
<dbReference type="InterPro" id="IPR001841">
    <property type="entry name" value="Znf_RING"/>
</dbReference>
<evidence type="ECO:0000256" key="2">
    <source>
        <dbReference type="SAM" id="Phobius"/>
    </source>
</evidence>
<name>A0A3M7LYU7_9PLEO</name>
<evidence type="ECO:0000259" key="3">
    <source>
        <dbReference type="PROSITE" id="PS50089"/>
    </source>
</evidence>
<dbReference type="SUPFAM" id="SSF57850">
    <property type="entry name" value="RING/U-box"/>
    <property type="match status" value="1"/>
</dbReference>
<dbReference type="SMART" id="SM00184">
    <property type="entry name" value="RING"/>
    <property type="match status" value="1"/>
</dbReference>
<evidence type="ECO:0000313" key="5">
    <source>
        <dbReference type="Proteomes" id="UP000265663"/>
    </source>
</evidence>
<sequence length="198" mass="22696">MIERYYTSAVGYRWGTAYAWSITATPGMCMKLEQPTPEADSRTGGAKSGTIVIAIIVPSVLIIVLLVLIFMGFIIPRLIRNESTIKEKRWQSRQKELDSHIKSQNFYDWLASQKEKKPASLQMTDALCTICLDEFVDDAQIRGLECAHAFHSHCLDEWFTKYNEYCPLCHGPIIPGTRIARRRRRERLDATIPMIIMV</sequence>
<keyword evidence="2" id="KW-0472">Membrane</keyword>
<gene>
    <name evidence="4" type="ORF">GMOD_00001280</name>
</gene>
<keyword evidence="1" id="KW-0863">Zinc-finger</keyword>
<dbReference type="Gene3D" id="3.30.40.10">
    <property type="entry name" value="Zinc/RING finger domain, C3HC4 (zinc finger)"/>
    <property type="match status" value="1"/>
</dbReference>
<protein>
    <submittedName>
        <fullName evidence="4">Ring finger domain</fullName>
    </submittedName>
</protein>
<keyword evidence="1" id="KW-0862">Zinc</keyword>
<feature type="domain" description="RING-type" evidence="3">
    <location>
        <begin position="128"/>
        <end position="170"/>
    </location>
</feature>
<dbReference type="InterPro" id="IPR013083">
    <property type="entry name" value="Znf_RING/FYVE/PHD"/>
</dbReference>
<evidence type="ECO:0000313" key="4">
    <source>
        <dbReference type="EMBL" id="RMZ67366.1"/>
    </source>
</evidence>
<proteinExistence type="predicted"/>
<reference evidence="4 5" key="1">
    <citation type="journal article" date="2014" name="PLoS ONE">
        <title>De novo Genome Assembly of the Fungal Plant Pathogen Pyrenophora semeniperda.</title>
        <authorList>
            <person name="Soliai M.M."/>
            <person name="Meyer S.E."/>
            <person name="Udall J.A."/>
            <person name="Elzinga D.E."/>
            <person name="Hermansen R.A."/>
            <person name="Bodily P.M."/>
            <person name="Hart A.A."/>
            <person name="Coleman C.E."/>
        </authorList>
    </citation>
    <scope>NUCLEOTIDE SEQUENCE [LARGE SCALE GENOMIC DNA]</scope>
    <source>
        <strain evidence="4 5">CCB06</strain>
        <tissue evidence="4">Mycelium</tissue>
    </source>
</reference>
<evidence type="ECO:0000256" key="1">
    <source>
        <dbReference type="PROSITE-ProRule" id="PRU00175"/>
    </source>
</evidence>